<reference evidence="2 3" key="1">
    <citation type="submission" date="2018-05" db="EMBL/GenBank/DDBJ databases">
        <title>Draft genome sequence of Rhodanobacter denitrificans Yn1 isolated from gold copper mine.</title>
        <authorList>
            <person name="Yang N."/>
            <person name="Mazhar H.S."/>
            <person name="Rensing C."/>
        </authorList>
    </citation>
    <scope>NUCLEOTIDE SEQUENCE [LARGE SCALE GENOMIC DNA]</scope>
    <source>
        <strain evidence="2 3">Yn1</strain>
    </source>
</reference>
<dbReference type="Proteomes" id="UP000252387">
    <property type="component" value="Unassembled WGS sequence"/>
</dbReference>
<gene>
    <name evidence="2" type="ORF">DEO45_08825</name>
</gene>
<keyword evidence="3" id="KW-1185">Reference proteome</keyword>
<keyword evidence="1" id="KW-0472">Membrane</keyword>
<keyword evidence="1" id="KW-1133">Transmembrane helix</keyword>
<dbReference type="RefSeq" id="WP_114342929.1">
    <property type="nucleotide sequence ID" value="NZ_QFWQ01000005.1"/>
</dbReference>
<dbReference type="PANTHER" id="PTHR38602">
    <property type="entry name" value="INNER MEMBRANE PROTEIN-RELATED"/>
    <property type="match status" value="1"/>
</dbReference>
<proteinExistence type="predicted"/>
<dbReference type="EMBL" id="QFWQ01000005">
    <property type="protein sequence ID" value="RCS30307.1"/>
    <property type="molecule type" value="Genomic_DNA"/>
</dbReference>
<comment type="caution">
    <text evidence="2">The sequence shown here is derived from an EMBL/GenBank/DDBJ whole genome shotgun (WGS) entry which is preliminary data.</text>
</comment>
<sequence>MHRLVAAFCLMLVLEGLLLFAAPEGWRAMVREALKLPSRTLRLFGAGTMATGLVLLQFFH</sequence>
<evidence type="ECO:0000256" key="1">
    <source>
        <dbReference type="SAM" id="Phobius"/>
    </source>
</evidence>
<organism evidence="2 3">
    <name type="scientific">Rhodanobacter denitrificans</name>
    <dbReference type="NCBI Taxonomy" id="666685"/>
    <lineage>
        <taxon>Bacteria</taxon>
        <taxon>Pseudomonadati</taxon>
        <taxon>Pseudomonadota</taxon>
        <taxon>Gammaproteobacteria</taxon>
        <taxon>Lysobacterales</taxon>
        <taxon>Rhodanobacteraceae</taxon>
        <taxon>Rhodanobacter</taxon>
    </lineage>
</organism>
<evidence type="ECO:0000313" key="3">
    <source>
        <dbReference type="Proteomes" id="UP000252387"/>
    </source>
</evidence>
<dbReference type="PANTHER" id="PTHR38602:SF1">
    <property type="entry name" value="INNER MEMBRANE PROTEIN"/>
    <property type="match status" value="1"/>
</dbReference>
<protein>
    <submittedName>
        <fullName evidence="2">DUF2065 domain-containing protein</fullName>
    </submittedName>
</protein>
<feature type="transmembrane region" description="Helical" evidence="1">
    <location>
        <begin position="40"/>
        <end position="59"/>
    </location>
</feature>
<dbReference type="InterPro" id="IPR019201">
    <property type="entry name" value="DUF2065"/>
</dbReference>
<dbReference type="AlphaFoldDB" id="A0A368KEP6"/>
<keyword evidence="1" id="KW-0812">Transmembrane</keyword>
<evidence type="ECO:0000313" key="2">
    <source>
        <dbReference type="EMBL" id="RCS30307.1"/>
    </source>
</evidence>
<accession>A0A368KEP6</accession>
<dbReference type="Pfam" id="PF09838">
    <property type="entry name" value="DUF2065"/>
    <property type="match status" value="1"/>
</dbReference>
<dbReference type="OrthoDB" id="9182237at2"/>
<name>A0A368KEP6_9GAMM</name>